<dbReference type="Gene3D" id="3.40.50.10190">
    <property type="entry name" value="BRCT domain"/>
    <property type="match status" value="1"/>
</dbReference>
<evidence type="ECO:0000313" key="1">
    <source>
        <dbReference type="EMBL" id="MEZ6854348.1"/>
    </source>
</evidence>
<comment type="caution">
    <text evidence="1">The sequence shown here is derived from an EMBL/GenBank/DDBJ whole genome shotgun (WGS) entry which is preliminary data.</text>
</comment>
<name>A0ABV4JUC2_9BACT</name>
<sequence length="255" mass="28694">MASNPKNARIDCSNHAKLTTREYIIEKLTSELQGICSCVIDDRIVAPAEATLILQWLEKNYALIHNPFVDELLNTLQLALADNVIDEHELDSLLKLLDKITETGLSERISEVAGTIEYDSVPDSLSSSDLSGVQMCITGTLLCNERKEVLKFLKEQNVDAVTDVTQKTRYLVIGALGNKHWPDANMSKLDRVLKERILPESPLHGCKIISENTLLALFPNMPFQFERVVTVERNQNEKKSIAEVPLTLFEFERVS</sequence>
<proteinExistence type="predicted"/>
<dbReference type="Proteomes" id="UP001568358">
    <property type="component" value="Unassembled WGS sequence"/>
</dbReference>
<gene>
    <name evidence="1" type="ORF">AB2Z07_12560</name>
</gene>
<dbReference type="RefSeq" id="WP_371150834.1">
    <property type="nucleotide sequence ID" value="NZ_JBFSOO010000010.1"/>
</dbReference>
<keyword evidence="2" id="KW-1185">Reference proteome</keyword>
<accession>A0ABV4JUC2</accession>
<dbReference type="InterPro" id="IPR036420">
    <property type="entry name" value="BRCT_dom_sf"/>
</dbReference>
<evidence type="ECO:0008006" key="3">
    <source>
        <dbReference type="Google" id="ProtNLM"/>
    </source>
</evidence>
<protein>
    <recommendedName>
        <fullName evidence="3">BRCT domain-containing protein</fullName>
    </recommendedName>
</protein>
<dbReference type="EMBL" id="JBFSOO010000010">
    <property type="protein sequence ID" value="MEZ6854348.1"/>
    <property type="molecule type" value="Genomic_DNA"/>
</dbReference>
<reference evidence="1 2" key="1">
    <citation type="submission" date="2024-07" db="EMBL/GenBank/DDBJ databases">
        <title>Active virus-host system and metabolic interactions in a Lokiarchaeon culture.</title>
        <authorList>
            <person name="Ponce Toledo R.I."/>
            <person name="Rodrigues Oliveira T."/>
            <person name="Schleper C."/>
        </authorList>
    </citation>
    <scope>NUCLEOTIDE SEQUENCE [LARGE SCALE GENOMIC DNA]</scope>
    <source>
        <strain evidence="1 2">B35</strain>
    </source>
</reference>
<evidence type="ECO:0000313" key="2">
    <source>
        <dbReference type="Proteomes" id="UP001568358"/>
    </source>
</evidence>
<organism evidence="1 2">
    <name type="scientific">Halodesulfovibrio aestuarii</name>
    <dbReference type="NCBI Taxonomy" id="126333"/>
    <lineage>
        <taxon>Bacteria</taxon>
        <taxon>Pseudomonadati</taxon>
        <taxon>Thermodesulfobacteriota</taxon>
        <taxon>Desulfovibrionia</taxon>
        <taxon>Desulfovibrionales</taxon>
        <taxon>Desulfovibrionaceae</taxon>
        <taxon>Halodesulfovibrio</taxon>
    </lineage>
</organism>